<dbReference type="PANTHER" id="PTHR34404:SF2">
    <property type="entry name" value="CONSERVED SERINE RICH PROTEIN"/>
    <property type="match status" value="1"/>
</dbReference>
<sequence length="115" mass="10951">MPIYAYRCDACGHAKDVLQKMSDAPLTDCPACGAPAFKKQLTAAGFQLKGSGWYVTDFRGGSGGASAAAAGTGTAAKADAAAPAAAAPAASSDSASSSASTPAASGGCGTSCACH</sequence>
<dbReference type="Proteomes" id="UP000234456">
    <property type="component" value="Unassembled WGS sequence"/>
</dbReference>
<feature type="region of interest" description="Disordered" evidence="1">
    <location>
        <begin position="90"/>
        <end position="110"/>
    </location>
</feature>
<reference evidence="3 4" key="1">
    <citation type="submission" date="2017-12" db="EMBL/GenBank/DDBJ databases">
        <title>Draft genome sequence of Ralstonia pickettii 52.</title>
        <authorList>
            <person name="Zheng B."/>
        </authorList>
    </citation>
    <scope>NUCLEOTIDE SEQUENCE [LARGE SCALE GENOMIC DNA]</scope>
    <source>
        <strain evidence="3 4">52</strain>
    </source>
</reference>
<dbReference type="PANTHER" id="PTHR34404">
    <property type="entry name" value="REGULATORY PROTEIN, FMDB FAMILY"/>
    <property type="match status" value="1"/>
</dbReference>
<dbReference type="OrthoDB" id="9813321at2"/>
<organism evidence="3 4">
    <name type="scientific">Ralstonia pickettii</name>
    <name type="common">Burkholderia pickettii</name>
    <dbReference type="NCBI Taxonomy" id="329"/>
    <lineage>
        <taxon>Bacteria</taxon>
        <taxon>Pseudomonadati</taxon>
        <taxon>Pseudomonadota</taxon>
        <taxon>Betaproteobacteria</taxon>
        <taxon>Burkholderiales</taxon>
        <taxon>Burkholderiaceae</taxon>
        <taxon>Ralstonia</taxon>
    </lineage>
</organism>
<accession>A0A2N4TW72</accession>
<dbReference type="AlphaFoldDB" id="A0A2N4TW72"/>
<feature type="compositionally biased region" description="Low complexity" evidence="1">
    <location>
        <begin position="90"/>
        <end position="105"/>
    </location>
</feature>
<evidence type="ECO:0000259" key="2">
    <source>
        <dbReference type="SMART" id="SM00834"/>
    </source>
</evidence>
<gene>
    <name evidence="3" type="ORF">C0Q88_04425</name>
</gene>
<comment type="caution">
    <text evidence="3">The sequence shown here is derived from an EMBL/GenBank/DDBJ whole genome shotgun (WGS) entry which is preliminary data.</text>
</comment>
<evidence type="ECO:0000313" key="3">
    <source>
        <dbReference type="EMBL" id="PLC43960.1"/>
    </source>
</evidence>
<dbReference type="NCBIfam" id="TIGR02605">
    <property type="entry name" value="CxxC_CxxC_SSSS"/>
    <property type="match status" value="1"/>
</dbReference>
<name>A0A2N4TW72_RALPI</name>
<dbReference type="InterPro" id="IPR013429">
    <property type="entry name" value="Regulatory_FmdB_Zinc_ribbon"/>
</dbReference>
<evidence type="ECO:0000256" key="1">
    <source>
        <dbReference type="SAM" id="MobiDB-lite"/>
    </source>
</evidence>
<feature type="domain" description="Putative regulatory protein FmdB zinc ribbon" evidence="2">
    <location>
        <begin position="1"/>
        <end position="42"/>
    </location>
</feature>
<protein>
    <submittedName>
        <fullName evidence="3">FmdB family transcriptional regulator</fullName>
    </submittedName>
</protein>
<dbReference type="SMART" id="SM00834">
    <property type="entry name" value="CxxC_CXXC_SSSS"/>
    <property type="match status" value="1"/>
</dbReference>
<proteinExistence type="predicted"/>
<dbReference type="Pfam" id="PF09723">
    <property type="entry name" value="Zn_ribbon_8"/>
    <property type="match status" value="1"/>
</dbReference>
<evidence type="ECO:0000313" key="4">
    <source>
        <dbReference type="Proteomes" id="UP000234456"/>
    </source>
</evidence>
<dbReference type="EMBL" id="PKQE01000001">
    <property type="protein sequence ID" value="PLC43960.1"/>
    <property type="molecule type" value="Genomic_DNA"/>
</dbReference>
<dbReference type="RefSeq" id="WP_102064500.1">
    <property type="nucleotide sequence ID" value="NZ_PKQE01000001.1"/>
</dbReference>